<dbReference type="InterPro" id="IPR001131">
    <property type="entry name" value="Peptidase_M24B_aminopep-P_CS"/>
</dbReference>
<comment type="function">
    <text evidence="7">Splits dipeptides with a prolyl residue in the C-terminal position.</text>
</comment>
<dbReference type="GO" id="GO:0005829">
    <property type="term" value="C:cytosol"/>
    <property type="evidence" value="ECO:0007669"/>
    <property type="project" value="TreeGrafter"/>
</dbReference>
<dbReference type="InterPro" id="IPR000994">
    <property type="entry name" value="Pept_M24"/>
</dbReference>
<feature type="binding site" evidence="7">
    <location>
        <position position="241"/>
    </location>
    <ligand>
        <name>Mn(2+)</name>
        <dbReference type="ChEBI" id="CHEBI:29035"/>
        <label>2</label>
    </ligand>
</feature>
<comment type="caution">
    <text evidence="10">The sequence shown here is derived from an EMBL/GenBank/DDBJ whole genome shotgun (WGS) entry which is preliminary data.</text>
</comment>
<accession>A0A2N7U5C2</accession>
<feature type="domain" description="Xaa-Pro dipeptidase N-terminal" evidence="9">
    <location>
        <begin position="11"/>
        <end position="150"/>
    </location>
</feature>
<name>A0A2N7U5C2_9GAMM</name>
<dbReference type="GO" id="GO:0004177">
    <property type="term" value="F:aminopeptidase activity"/>
    <property type="evidence" value="ECO:0007669"/>
    <property type="project" value="TreeGrafter"/>
</dbReference>
<dbReference type="InterPro" id="IPR022846">
    <property type="entry name" value="X_Pro_dipept"/>
</dbReference>
<protein>
    <recommendedName>
        <fullName evidence="7">Xaa-Pro dipeptidase</fullName>
        <shortName evidence="7">X-Pro dipeptidase</shortName>
        <ecNumber evidence="7">3.4.13.9</ecNumber>
    </recommendedName>
    <alternativeName>
        <fullName evidence="7">Imidodipeptidase</fullName>
    </alternativeName>
    <alternativeName>
        <fullName evidence="7">Proline dipeptidase</fullName>
        <shortName evidence="7">Prolidase</shortName>
    </alternativeName>
</protein>
<dbReference type="SUPFAM" id="SSF55920">
    <property type="entry name" value="Creatinase/aminopeptidase"/>
    <property type="match status" value="1"/>
</dbReference>
<keyword evidence="6 7" id="KW-0464">Manganese</keyword>
<keyword evidence="3 7" id="KW-0378">Hydrolase</keyword>
<evidence type="ECO:0000313" key="10">
    <source>
        <dbReference type="EMBL" id="PMR75637.1"/>
    </source>
</evidence>
<gene>
    <name evidence="7" type="primary">pepQ</name>
    <name evidence="10" type="ORF">C1H69_09350</name>
</gene>
<dbReference type="GO" id="GO:0046872">
    <property type="term" value="F:metal ion binding"/>
    <property type="evidence" value="ECO:0007669"/>
    <property type="project" value="UniProtKB-KW"/>
</dbReference>
<dbReference type="GO" id="GO:0016795">
    <property type="term" value="F:phosphoric triester hydrolase activity"/>
    <property type="evidence" value="ECO:0007669"/>
    <property type="project" value="InterPro"/>
</dbReference>
<dbReference type="EMBL" id="PNRF01000018">
    <property type="protein sequence ID" value="PMR75637.1"/>
    <property type="molecule type" value="Genomic_DNA"/>
</dbReference>
<dbReference type="RefSeq" id="WP_102653138.1">
    <property type="nucleotide sequence ID" value="NZ_PNRF01000018.1"/>
</dbReference>
<dbReference type="AlphaFoldDB" id="A0A2N7U5C2"/>
<evidence type="ECO:0000313" key="11">
    <source>
        <dbReference type="Proteomes" id="UP000235803"/>
    </source>
</evidence>
<feature type="binding site" evidence="7">
    <location>
        <position position="417"/>
    </location>
    <ligand>
        <name>Mn(2+)</name>
        <dbReference type="ChEBI" id="CHEBI:29035"/>
        <label>2</label>
    </ligand>
</feature>
<evidence type="ECO:0000259" key="9">
    <source>
        <dbReference type="Pfam" id="PF21216"/>
    </source>
</evidence>
<dbReference type="OrthoDB" id="9806388at2"/>
<feature type="binding site" evidence="7">
    <location>
        <position position="378"/>
    </location>
    <ligand>
        <name>Mn(2+)</name>
        <dbReference type="ChEBI" id="CHEBI:29035"/>
        <label>1</label>
    </ligand>
</feature>
<comment type="similarity">
    <text evidence="7">Belongs to the peptidase M24B family. Bacterial-type prolidase subfamily.</text>
</comment>
<keyword evidence="5 7" id="KW-0482">Metalloprotease</keyword>
<dbReference type="GO" id="GO:0102009">
    <property type="term" value="F:proline dipeptidase activity"/>
    <property type="evidence" value="ECO:0007669"/>
    <property type="project" value="UniProtKB-EC"/>
</dbReference>
<dbReference type="GO" id="GO:0006508">
    <property type="term" value="P:proteolysis"/>
    <property type="evidence" value="ECO:0007669"/>
    <property type="project" value="UniProtKB-KW"/>
</dbReference>
<dbReference type="InterPro" id="IPR048819">
    <property type="entry name" value="PepQ_N"/>
</dbReference>
<feature type="binding site" evidence="7">
    <location>
        <position position="334"/>
    </location>
    <ligand>
        <name>Mn(2+)</name>
        <dbReference type="ChEBI" id="CHEBI:29035"/>
        <label>1</label>
    </ligand>
</feature>
<evidence type="ECO:0000256" key="4">
    <source>
        <dbReference type="ARBA" id="ARBA00022997"/>
    </source>
</evidence>
<dbReference type="Proteomes" id="UP000235803">
    <property type="component" value="Unassembled WGS sequence"/>
</dbReference>
<dbReference type="InterPro" id="IPR036005">
    <property type="entry name" value="Creatinase/aminopeptidase-like"/>
</dbReference>
<keyword evidence="11" id="KW-1185">Reference proteome</keyword>
<dbReference type="GO" id="GO:0008235">
    <property type="term" value="F:metalloexopeptidase activity"/>
    <property type="evidence" value="ECO:0007669"/>
    <property type="project" value="UniProtKB-UniRule"/>
</dbReference>
<dbReference type="EC" id="3.4.13.9" evidence="7"/>
<evidence type="ECO:0000256" key="1">
    <source>
        <dbReference type="ARBA" id="ARBA00022670"/>
    </source>
</evidence>
<dbReference type="PROSITE" id="PS00491">
    <property type="entry name" value="PROLINE_PEPTIDASE"/>
    <property type="match status" value="1"/>
</dbReference>
<feature type="binding site" evidence="7">
    <location>
        <position position="252"/>
    </location>
    <ligand>
        <name>Mn(2+)</name>
        <dbReference type="ChEBI" id="CHEBI:29035"/>
        <label>1</label>
    </ligand>
</feature>
<keyword evidence="1 7" id="KW-0645">Protease</keyword>
<dbReference type="Gene3D" id="3.40.350.10">
    <property type="entry name" value="Creatinase/prolidase N-terminal domain"/>
    <property type="match status" value="1"/>
</dbReference>
<dbReference type="PANTHER" id="PTHR43226">
    <property type="entry name" value="XAA-PRO AMINOPEPTIDASE 3"/>
    <property type="match status" value="1"/>
</dbReference>
<dbReference type="NCBIfam" id="NF010133">
    <property type="entry name" value="PRK13607.1"/>
    <property type="match status" value="1"/>
</dbReference>
<dbReference type="HAMAP" id="MF_01279">
    <property type="entry name" value="X_Pro_dipeptid"/>
    <property type="match status" value="1"/>
</dbReference>
<dbReference type="Pfam" id="PF21216">
    <property type="entry name" value="PepQ_N"/>
    <property type="match status" value="1"/>
</dbReference>
<comment type="catalytic activity">
    <reaction evidence="7">
        <text>Xaa-L-Pro dipeptide + H2O = an L-alpha-amino acid + L-proline</text>
        <dbReference type="Rhea" id="RHEA:76407"/>
        <dbReference type="ChEBI" id="CHEBI:15377"/>
        <dbReference type="ChEBI" id="CHEBI:59869"/>
        <dbReference type="ChEBI" id="CHEBI:60039"/>
        <dbReference type="ChEBI" id="CHEBI:195196"/>
        <dbReference type="EC" id="3.4.13.9"/>
    </reaction>
</comment>
<keyword evidence="2 7" id="KW-0479">Metal-binding</keyword>
<evidence type="ECO:0000256" key="5">
    <source>
        <dbReference type="ARBA" id="ARBA00023049"/>
    </source>
</evidence>
<dbReference type="InterPro" id="IPR052433">
    <property type="entry name" value="X-Pro_dipept-like"/>
</dbReference>
<evidence type="ECO:0000256" key="7">
    <source>
        <dbReference type="HAMAP-Rule" id="MF_01279"/>
    </source>
</evidence>
<evidence type="ECO:0000256" key="6">
    <source>
        <dbReference type="ARBA" id="ARBA00023211"/>
    </source>
</evidence>
<feature type="domain" description="Peptidase M24" evidence="8">
    <location>
        <begin position="164"/>
        <end position="423"/>
    </location>
</feature>
<dbReference type="Pfam" id="PF00557">
    <property type="entry name" value="Peptidase_M24"/>
    <property type="match status" value="1"/>
</dbReference>
<comment type="cofactor">
    <cofactor evidence="7">
        <name>Mn(2+)</name>
        <dbReference type="ChEBI" id="CHEBI:29035"/>
    </cofactor>
    <text evidence="7">Binds 2 manganese ions per subunit.</text>
</comment>
<evidence type="ECO:0000259" key="8">
    <source>
        <dbReference type="Pfam" id="PF00557"/>
    </source>
</evidence>
<feature type="binding site" evidence="7">
    <location>
        <position position="252"/>
    </location>
    <ligand>
        <name>Mn(2+)</name>
        <dbReference type="ChEBI" id="CHEBI:29035"/>
        <label>2</label>
    </ligand>
</feature>
<dbReference type="Gene3D" id="3.90.230.10">
    <property type="entry name" value="Creatinase/methionine aminopeptidase superfamily"/>
    <property type="match status" value="1"/>
</dbReference>
<dbReference type="PANTHER" id="PTHR43226:SF8">
    <property type="entry name" value="XAA-PRO DIPEPTIDASE"/>
    <property type="match status" value="1"/>
</dbReference>
<dbReference type="InterPro" id="IPR029149">
    <property type="entry name" value="Creatin/AminoP/Spt16_N"/>
</dbReference>
<proteinExistence type="inferred from homology"/>
<reference evidence="10 11" key="1">
    <citation type="submission" date="2018-01" db="EMBL/GenBank/DDBJ databases">
        <title>Halomonas endophytica sp. nov., isolated from storage liquid in the stems of Populus euphratica.</title>
        <authorList>
            <person name="Chen C."/>
        </authorList>
    </citation>
    <scope>NUCLEOTIDE SEQUENCE [LARGE SCALE GENOMIC DNA]</scope>
    <source>
        <strain evidence="10 11">MC28</strain>
    </source>
</reference>
<sequence length="435" mass="47360">MTDTIADLQLQHLDRLERHYAEVLSRLGYDGVLIYSGHPARHYGDDQFASFQAYGHFQHWIGQAYLAFSWLLIRPGHTPVLYLHAPDDFWHLPARLPDEAWTERVDIVEGRFEVPPALPHGRLAVVGDVSATRAESMGAEANPPALLVALDEGRVRKSGFEVACIGEANRQAMAGHGAAHDAFLAGGAELDVQLAYLKASRQREGEVPYGNIVGINEHGGVLHYQHYDTTPPARRHSLLVDAGHRFRGYCADITRTWAGPQADASFPALVEGVAGLQQRLIAGLRPGTDYVELHGHMHQGLAALLVEHGFVTSSVEAAVATGITRAFCPHGLGHLLGIQVHDVAGRCTADGTPLPAPADHPALRLTRELEPGMVVTIEPGLYVIPMLLNPLRQGPASRDVNWHNVDRLAPHGGIRIEDDLLITVNGAENLTREAE</sequence>
<evidence type="ECO:0000256" key="2">
    <source>
        <dbReference type="ARBA" id="ARBA00022723"/>
    </source>
</evidence>
<evidence type="ECO:0000256" key="3">
    <source>
        <dbReference type="ARBA" id="ARBA00022801"/>
    </source>
</evidence>
<feature type="binding site" evidence="7">
    <location>
        <position position="417"/>
    </location>
    <ligand>
        <name>Mn(2+)</name>
        <dbReference type="ChEBI" id="CHEBI:29035"/>
        <label>1</label>
    </ligand>
</feature>
<keyword evidence="4 7" id="KW-0224">Dipeptidase</keyword>
<organism evidence="10 11">
    <name type="scientific">Billgrantia endophytica</name>
    <dbReference type="NCBI Taxonomy" id="2033802"/>
    <lineage>
        <taxon>Bacteria</taxon>
        <taxon>Pseudomonadati</taxon>
        <taxon>Pseudomonadota</taxon>
        <taxon>Gammaproteobacteria</taxon>
        <taxon>Oceanospirillales</taxon>
        <taxon>Halomonadaceae</taxon>
        <taxon>Billgrantia</taxon>
    </lineage>
</organism>